<dbReference type="InterPro" id="IPR050624">
    <property type="entry name" value="HTH-type_Tx_Regulator"/>
</dbReference>
<dbReference type="Pfam" id="PF17932">
    <property type="entry name" value="TetR_C_24"/>
    <property type="match status" value="1"/>
</dbReference>
<dbReference type="InterPro" id="IPR009057">
    <property type="entry name" value="Homeodomain-like_sf"/>
</dbReference>
<dbReference type="GO" id="GO:0003677">
    <property type="term" value="F:DNA binding"/>
    <property type="evidence" value="ECO:0007669"/>
    <property type="project" value="UniProtKB-UniRule"/>
</dbReference>
<keyword evidence="5" id="KW-1185">Reference proteome</keyword>
<reference evidence="4 5" key="1">
    <citation type="submission" date="2021-03" db="EMBL/GenBank/DDBJ databases">
        <title>Antimicrobial resistance genes in bacteria isolated from Japanese honey, and their potential for conferring macrolide and lincosamide resistance in the American foulbrood pathogen Paenibacillus larvae.</title>
        <authorList>
            <person name="Okamoto M."/>
            <person name="Kumagai M."/>
            <person name="Kanamori H."/>
            <person name="Takamatsu D."/>
        </authorList>
    </citation>
    <scope>NUCLEOTIDE SEQUENCE [LARGE SCALE GENOMIC DNA]</scope>
    <source>
        <strain evidence="4 5">J34TS1</strain>
    </source>
</reference>
<organism evidence="4 5">
    <name type="scientific">Paenibacillus azoreducens</name>
    <dbReference type="NCBI Taxonomy" id="116718"/>
    <lineage>
        <taxon>Bacteria</taxon>
        <taxon>Bacillati</taxon>
        <taxon>Bacillota</taxon>
        <taxon>Bacilli</taxon>
        <taxon>Bacillales</taxon>
        <taxon>Paenibacillaceae</taxon>
        <taxon>Paenibacillus</taxon>
    </lineage>
</organism>
<dbReference type="SUPFAM" id="SSF46689">
    <property type="entry name" value="Homeodomain-like"/>
    <property type="match status" value="1"/>
</dbReference>
<dbReference type="PROSITE" id="PS01081">
    <property type="entry name" value="HTH_TETR_1"/>
    <property type="match status" value="1"/>
</dbReference>
<dbReference type="Gene3D" id="1.10.10.60">
    <property type="entry name" value="Homeodomain-like"/>
    <property type="match status" value="1"/>
</dbReference>
<feature type="domain" description="HTH tetR-type" evidence="3">
    <location>
        <begin position="3"/>
        <end position="63"/>
    </location>
</feature>
<evidence type="ECO:0000256" key="2">
    <source>
        <dbReference type="PROSITE-ProRule" id="PRU00335"/>
    </source>
</evidence>
<dbReference type="SUPFAM" id="SSF48498">
    <property type="entry name" value="Tetracyclin repressor-like, C-terminal domain"/>
    <property type="match status" value="1"/>
</dbReference>
<dbReference type="Proteomes" id="UP000682811">
    <property type="component" value="Unassembled WGS sequence"/>
</dbReference>
<gene>
    <name evidence="4" type="ORF">J34TS1_34000</name>
</gene>
<evidence type="ECO:0000259" key="3">
    <source>
        <dbReference type="PROSITE" id="PS50977"/>
    </source>
</evidence>
<dbReference type="PANTHER" id="PTHR43479">
    <property type="entry name" value="ACREF/ENVCD OPERON REPRESSOR-RELATED"/>
    <property type="match status" value="1"/>
</dbReference>
<dbReference type="InterPro" id="IPR023772">
    <property type="entry name" value="DNA-bd_HTH_TetR-type_CS"/>
</dbReference>
<dbReference type="PROSITE" id="PS50977">
    <property type="entry name" value="HTH_TETR_2"/>
    <property type="match status" value="1"/>
</dbReference>
<dbReference type="InterPro" id="IPR041490">
    <property type="entry name" value="KstR2_TetR_C"/>
</dbReference>
<evidence type="ECO:0000313" key="5">
    <source>
        <dbReference type="Proteomes" id="UP000682811"/>
    </source>
</evidence>
<dbReference type="Pfam" id="PF00440">
    <property type="entry name" value="TetR_N"/>
    <property type="match status" value="1"/>
</dbReference>
<dbReference type="EMBL" id="BORT01000015">
    <property type="protein sequence ID" value="GIO48635.1"/>
    <property type="molecule type" value="Genomic_DNA"/>
</dbReference>
<dbReference type="AlphaFoldDB" id="A0A919YG95"/>
<evidence type="ECO:0000313" key="4">
    <source>
        <dbReference type="EMBL" id="GIO48635.1"/>
    </source>
</evidence>
<sequence length="196" mass="22512">MEPFMKEKIMKHSITLFESKGFSEASIRDIVNTLGVTKGTFYYYFSSKEELLTQIQLQYIDYMLEEQQRIIEQPDRTWKEKLSGIILMTIQAIEGRGSSARIFFRELLHISGDSLAAIKQKRDRFRLNVQSVIEQGIESGEFRDDLPPEMVAFSVLGACNWCYTWFKKGGSLSDTEVAAVYTEMFLNGINTIGNKC</sequence>
<protein>
    <submittedName>
        <fullName evidence="4">TetR family transcriptional regulator</fullName>
    </submittedName>
</protein>
<comment type="caution">
    <text evidence="4">The sequence shown here is derived from an EMBL/GenBank/DDBJ whole genome shotgun (WGS) entry which is preliminary data.</text>
</comment>
<dbReference type="InterPro" id="IPR001647">
    <property type="entry name" value="HTH_TetR"/>
</dbReference>
<keyword evidence="1 2" id="KW-0238">DNA-binding</keyword>
<accession>A0A919YG95</accession>
<proteinExistence type="predicted"/>
<name>A0A919YG95_9BACL</name>
<dbReference type="PRINTS" id="PR00455">
    <property type="entry name" value="HTHTETR"/>
</dbReference>
<dbReference type="InterPro" id="IPR036271">
    <property type="entry name" value="Tet_transcr_reg_TetR-rel_C_sf"/>
</dbReference>
<dbReference type="Gene3D" id="1.10.357.10">
    <property type="entry name" value="Tetracycline Repressor, domain 2"/>
    <property type="match status" value="1"/>
</dbReference>
<feature type="DNA-binding region" description="H-T-H motif" evidence="2">
    <location>
        <begin position="26"/>
        <end position="45"/>
    </location>
</feature>
<dbReference type="PANTHER" id="PTHR43479:SF11">
    <property type="entry name" value="ACREF_ENVCD OPERON REPRESSOR-RELATED"/>
    <property type="match status" value="1"/>
</dbReference>
<evidence type="ECO:0000256" key="1">
    <source>
        <dbReference type="ARBA" id="ARBA00023125"/>
    </source>
</evidence>